<name>A0ABW0P7S7_9HYPH</name>
<keyword evidence="2" id="KW-0472">Membrane</keyword>
<keyword evidence="2" id="KW-1133">Transmembrane helix</keyword>
<dbReference type="Pfam" id="PF20084">
    <property type="entry name" value="TrbK"/>
    <property type="match status" value="1"/>
</dbReference>
<dbReference type="EMBL" id="JBHSLU010000082">
    <property type="protein sequence ID" value="MFC5508137.1"/>
    <property type="molecule type" value="Genomic_DNA"/>
</dbReference>
<proteinExistence type="predicted"/>
<evidence type="ECO:0000256" key="1">
    <source>
        <dbReference type="SAM" id="MobiDB-lite"/>
    </source>
</evidence>
<comment type="caution">
    <text evidence="3">The sequence shown here is derived from an EMBL/GenBank/DDBJ whole genome shotgun (WGS) entry which is preliminary data.</text>
</comment>
<accession>A0ABW0P7S7</accession>
<reference evidence="4" key="1">
    <citation type="journal article" date="2019" name="Int. J. Syst. Evol. Microbiol.">
        <title>The Global Catalogue of Microorganisms (GCM) 10K type strain sequencing project: providing services to taxonomists for standard genome sequencing and annotation.</title>
        <authorList>
            <consortium name="The Broad Institute Genomics Platform"/>
            <consortium name="The Broad Institute Genome Sequencing Center for Infectious Disease"/>
            <person name="Wu L."/>
            <person name="Ma J."/>
        </authorList>
    </citation>
    <scope>NUCLEOTIDE SEQUENCE [LARGE SCALE GENOMIC DNA]</scope>
    <source>
        <strain evidence="4">CCUG 43117</strain>
    </source>
</reference>
<feature type="transmembrane region" description="Helical" evidence="2">
    <location>
        <begin position="6"/>
        <end position="24"/>
    </location>
</feature>
<keyword evidence="2" id="KW-0812">Transmembrane</keyword>
<evidence type="ECO:0000313" key="4">
    <source>
        <dbReference type="Proteomes" id="UP001596060"/>
    </source>
</evidence>
<dbReference type="Proteomes" id="UP001596060">
    <property type="component" value="Unassembled WGS sequence"/>
</dbReference>
<dbReference type="NCBIfam" id="TIGR04360">
    <property type="entry name" value="other_trbK"/>
    <property type="match status" value="1"/>
</dbReference>
<feature type="region of interest" description="Disordered" evidence="1">
    <location>
        <begin position="84"/>
        <end position="109"/>
    </location>
</feature>
<organism evidence="3 4">
    <name type="scientific">Bosea massiliensis</name>
    <dbReference type="NCBI Taxonomy" id="151419"/>
    <lineage>
        <taxon>Bacteria</taxon>
        <taxon>Pseudomonadati</taxon>
        <taxon>Pseudomonadota</taxon>
        <taxon>Alphaproteobacteria</taxon>
        <taxon>Hyphomicrobiales</taxon>
        <taxon>Boseaceae</taxon>
        <taxon>Bosea</taxon>
    </lineage>
</organism>
<gene>
    <name evidence="3" type="primary">trbK-alt</name>
    <name evidence="3" type="ORF">ACFPN9_23120</name>
</gene>
<sequence>MDGKTLARIGAIVFVAFAIVAAVIDMNRPDALQADFTMPGPAIIARDPLDAELARCSGLGEAGPRDPSCLKAWAENRRRFLGQPGAAIAPTAPGDTPASVPAPAMSGAR</sequence>
<protein>
    <submittedName>
        <fullName evidence="3">Entry exclusion protein TrbK-alt</fullName>
    </submittedName>
</protein>
<dbReference type="InterPro" id="IPR027587">
    <property type="entry name" value="TrbK"/>
</dbReference>
<dbReference type="RefSeq" id="WP_377817691.1">
    <property type="nucleotide sequence ID" value="NZ_JBHSLU010000082.1"/>
</dbReference>
<evidence type="ECO:0000256" key="2">
    <source>
        <dbReference type="SAM" id="Phobius"/>
    </source>
</evidence>
<keyword evidence="4" id="KW-1185">Reference proteome</keyword>
<evidence type="ECO:0000313" key="3">
    <source>
        <dbReference type="EMBL" id="MFC5508137.1"/>
    </source>
</evidence>